<dbReference type="InterPro" id="IPR006528">
    <property type="entry name" value="Phage_head_morphogenesis_dom"/>
</dbReference>
<sequence length="431" mass="48297">MSSWDEEVLRQLQAYIDGRVTERKEEFVRRLAAQMAAAFAAGYVFAGKQLPDPSQSMVLGTEQLEPVIAELGPVLDETFAALSGELTGIIEQGIRTGSSYEQVIAQLKTKIQTDWGERISFHRRGQTRRYVAVQPDGSLKWATKTITKNVTMPVDAYAMVLARTNMKRAYARGHLSRYAQAGCPGWVYQAVHDEVTRPHHLALHGKVIRSGSREEELALQVMGEPNCRCRPRPWFDDPSYDIAPEKLQEEKREMATQRMEIDLVNRLAVYDPVLAAHPRSEAELQKLSRSVGAAIRKDTDLMFMARVSGITANAAGRKVTGMLAENFYVRKSDGEYSFVHALQKHTDVSMQDILTTLNCGEIVTFRGQNQAILDLPDGRLLVVPLTTDNPERYGAAATAFIADPAREKELRTAPKSDYVRNSIWVFRKGRA</sequence>
<dbReference type="NCBIfam" id="TIGR01641">
    <property type="entry name" value="phageSPP1_gp7"/>
    <property type="match status" value="1"/>
</dbReference>
<evidence type="ECO:0000259" key="1">
    <source>
        <dbReference type="Pfam" id="PF04233"/>
    </source>
</evidence>
<proteinExistence type="predicted"/>
<dbReference type="EMBL" id="JAPTGB010000003">
    <property type="protein sequence ID" value="MCZ0859929.1"/>
    <property type="molecule type" value="Genomic_DNA"/>
</dbReference>
<organism evidence="2 3">
    <name type="scientific">Methanocorpusculum petauri</name>
    <dbReference type="NCBI Taxonomy" id="3002863"/>
    <lineage>
        <taxon>Archaea</taxon>
        <taxon>Methanobacteriati</taxon>
        <taxon>Methanobacteriota</taxon>
        <taxon>Stenosarchaea group</taxon>
        <taxon>Methanomicrobia</taxon>
        <taxon>Methanomicrobiales</taxon>
        <taxon>Methanocorpusculaceae</taxon>
        <taxon>Methanocorpusculum</taxon>
    </lineage>
</organism>
<evidence type="ECO:0000313" key="2">
    <source>
        <dbReference type="EMBL" id="MCZ0859929.1"/>
    </source>
</evidence>
<name>A0ABT4IDV8_9EURY</name>
<reference evidence="2" key="1">
    <citation type="submission" date="2022-12" db="EMBL/GenBank/DDBJ databases">
        <title>Isolation and characterisation of novel Methanocorpusculum spp. from native Australian herbivores indicates the genus is ancestrally host-associated.</title>
        <authorList>
            <person name="Volmer J.G."/>
            <person name="Soo R.M."/>
            <person name="Evans P.N."/>
            <person name="Hoedt E.C."/>
            <person name="Astorga Alsina A.L."/>
            <person name="Woodcroft B.J."/>
            <person name="Tyson G.W."/>
            <person name="Hugenholtz P."/>
            <person name="Morrison M."/>
        </authorList>
    </citation>
    <scope>NUCLEOTIDE SEQUENCE</scope>
    <source>
        <strain evidence="2">MG</strain>
    </source>
</reference>
<protein>
    <submittedName>
        <fullName evidence="2">Phage minor head protein</fullName>
    </submittedName>
</protein>
<feature type="domain" description="Phage head morphogenesis" evidence="1">
    <location>
        <begin position="90"/>
        <end position="230"/>
    </location>
</feature>
<accession>A0ABT4IDV8</accession>
<gene>
    <name evidence="2" type="ORF">O0S10_01640</name>
</gene>
<evidence type="ECO:0000313" key="3">
    <source>
        <dbReference type="Proteomes" id="UP001141422"/>
    </source>
</evidence>
<dbReference type="Pfam" id="PF04233">
    <property type="entry name" value="Phage_Mu_F"/>
    <property type="match status" value="1"/>
</dbReference>
<comment type="caution">
    <text evidence="2">The sequence shown here is derived from an EMBL/GenBank/DDBJ whole genome shotgun (WGS) entry which is preliminary data.</text>
</comment>
<keyword evidence="3" id="KW-1185">Reference proteome</keyword>
<dbReference type="Proteomes" id="UP001141422">
    <property type="component" value="Unassembled WGS sequence"/>
</dbReference>
<dbReference type="RefSeq" id="WP_268924153.1">
    <property type="nucleotide sequence ID" value="NZ_JAPTGB010000003.1"/>
</dbReference>